<evidence type="ECO:0000313" key="2">
    <source>
        <dbReference type="EMBL" id="CAG7828684.1"/>
    </source>
</evidence>
<dbReference type="EMBL" id="CAJVCH010548359">
    <property type="protein sequence ID" value="CAG7828684.1"/>
    <property type="molecule type" value="Genomic_DNA"/>
</dbReference>
<accession>A0A8J2L4L2</accession>
<dbReference type="AlphaFoldDB" id="A0A8J2L4L2"/>
<evidence type="ECO:0000256" key="1">
    <source>
        <dbReference type="SAM" id="MobiDB-lite"/>
    </source>
</evidence>
<feature type="region of interest" description="Disordered" evidence="1">
    <location>
        <begin position="1"/>
        <end position="81"/>
    </location>
</feature>
<organism evidence="2 3">
    <name type="scientific">Allacma fusca</name>
    <dbReference type="NCBI Taxonomy" id="39272"/>
    <lineage>
        <taxon>Eukaryota</taxon>
        <taxon>Metazoa</taxon>
        <taxon>Ecdysozoa</taxon>
        <taxon>Arthropoda</taxon>
        <taxon>Hexapoda</taxon>
        <taxon>Collembola</taxon>
        <taxon>Symphypleona</taxon>
        <taxon>Sminthuridae</taxon>
        <taxon>Allacma</taxon>
    </lineage>
</organism>
<evidence type="ECO:0000313" key="3">
    <source>
        <dbReference type="Proteomes" id="UP000708208"/>
    </source>
</evidence>
<feature type="compositionally biased region" description="Basic residues" evidence="1">
    <location>
        <begin position="10"/>
        <end position="19"/>
    </location>
</feature>
<name>A0A8J2L4L2_9HEXA</name>
<comment type="caution">
    <text evidence="2">The sequence shown here is derived from an EMBL/GenBank/DDBJ whole genome shotgun (WGS) entry which is preliminary data.</text>
</comment>
<feature type="compositionally biased region" description="Basic and acidic residues" evidence="1">
    <location>
        <begin position="41"/>
        <end position="61"/>
    </location>
</feature>
<sequence length="81" mass="9420">MNNSNETAFPRRKSRNARFHRNESELLRSRITSEMTSKALKMGEEVGGDEIRKNNEWSGDHTEDDEEMQRLSGKPNLKVLE</sequence>
<protein>
    <submittedName>
        <fullName evidence="2">Uncharacterized protein</fullName>
    </submittedName>
</protein>
<reference evidence="2" key="1">
    <citation type="submission" date="2021-06" db="EMBL/GenBank/DDBJ databases">
        <authorList>
            <person name="Hodson N. C."/>
            <person name="Mongue J. A."/>
            <person name="Jaron S. K."/>
        </authorList>
    </citation>
    <scope>NUCLEOTIDE SEQUENCE</scope>
</reference>
<gene>
    <name evidence="2" type="ORF">AFUS01_LOCUS38593</name>
</gene>
<dbReference type="Proteomes" id="UP000708208">
    <property type="component" value="Unassembled WGS sequence"/>
</dbReference>
<keyword evidence="3" id="KW-1185">Reference proteome</keyword>
<proteinExistence type="predicted"/>